<evidence type="ECO:0000313" key="1">
    <source>
        <dbReference type="EMBL" id="MBO1926326.1"/>
    </source>
</evidence>
<comment type="caution">
    <text evidence="1">The sequence shown here is derived from an EMBL/GenBank/DDBJ whole genome shotgun (WGS) entry which is preliminary data.</text>
</comment>
<gene>
    <name evidence="1" type="ORF">J3998_01945</name>
</gene>
<name>A0ABS3Q223_9GAMM</name>
<dbReference type="Gene3D" id="3.90.550.10">
    <property type="entry name" value="Spore Coat Polysaccharide Biosynthesis Protein SpsA, Chain A"/>
    <property type="match status" value="1"/>
</dbReference>
<protein>
    <recommendedName>
        <fullName evidence="3">Hemolysin activation protein</fullName>
    </recommendedName>
</protein>
<accession>A0ABS3Q223</accession>
<dbReference type="InterPro" id="IPR029044">
    <property type="entry name" value="Nucleotide-diphossugar_trans"/>
</dbReference>
<reference evidence="1 2" key="1">
    <citation type="submission" date="2021-03" db="EMBL/GenBank/DDBJ databases">
        <title>Thiomicrorhabdus sp.nov.,novel sulfur-oxidizing bacteria isolated from coastal sediment.</title>
        <authorList>
            <person name="Liu X."/>
        </authorList>
    </citation>
    <scope>NUCLEOTIDE SEQUENCE [LARGE SCALE GENOMIC DNA]</scope>
    <source>
        <strain evidence="1 2">6S2-11</strain>
    </source>
</reference>
<proteinExistence type="predicted"/>
<dbReference type="SUPFAM" id="SSF53448">
    <property type="entry name" value="Nucleotide-diphospho-sugar transferases"/>
    <property type="match status" value="1"/>
</dbReference>
<sequence>MTKVPVALIFFARPDVLERTFAAIRHAKPKQLFLIQDGPREGKQTDLEKIKECRSIVENVDWDCQVYRNYSDVNLGCGGRVSSGVTWAFEHVDRLAIIEDDCVPSEGFFTFCHDLLENYKDDERIDMISGMNNLGVYDEIQNDYLFAQEGSIWGWATWKRVWDKIDFEMNEFNDPHTLKLLKEHRGQSFINDYESFKHRLHHGDKMSSWSLQRGLNMFLNSGLIIVPKKNLITNIGLAEDGANSVSSLKMIPKSMRGIYFMKTYPVEFPLNHPKYVIRDVLFEEKLKNIMGRGSKWQQFLRQSESIIYRIYYRDEKLTQKLKKLFTFGR</sequence>
<organism evidence="1 2">
    <name type="scientific">Thiomicrorhabdus marina</name>
    <dbReference type="NCBI Taxonomy" id="2818442"/>
    <lineage>
        <taxon>Bacteria</taxon>
        <taxon>Pseudomonadati</taxon>
        <taxon>Pseudomonadota</taxon>
        <taxon>Gammaproteobacteria</taxon>
        <taxon>Thiotrichales</taxon>
        <taxon>Piscirickettsiaceae</taxon>
        <taxon>Thiomicrorhabdus</taxon>
    </lineage>
</organism>
<keyword evidence="2" id="KW-1185">Reference proteome</keyword>
<dbReference type="RefSeq" id="WP_208147105.1">
    <property type="nucleotide sequence ID" value="NZ_JAGETV010000002.1"/>
</dbReference>
<evidence type="ECO:0008006" key="3">
    <source>
        <dbReference type="Google" id="ProtNLM"/>
    </source>
</evidence>
<dbReference type="Proteomes" id="UP000664835">
    <property type="component" value="Unassembled WGS sequence"/>
</dbReference>
<dbReference type="EMBL" id="JAGETV010000002">
    <property type="protein sequence ID" value="MBO1926326.1"/>
    <property type="molecule type" value="Genomic_DNA"/>
</dbReference>
<evidence type="ECO:0000313" key="2">
    <source>
        <dbReference type="Proteomes" id="UP000664835"/>
    </source>
</evidence>